<dbReference type="Pfam" id="PF00888">
    <property type="entry name" value="Cullin"/>
    <property type="match status" value="1"/>
</dbReference>
<dbReference type="InterPro" id="IPR016157">
    <property type="entry name" value="Cullin_CS"/>
</dbReference>
<dbReference type="SMART" id="SM00182">
    <property type="entry name" value="CULLIN"/>
    <property type="match status" value="1"/>
</dbReference>
<dbReference type="Pfam" id="PF10557">
    <property type="entry name" value="Cullin_Nedd8"/>
    <property type="match status" value="1"/>
</dbReference>
<evidence type="ECO:0000256" key="3">
    <source>
        <dbReference type="PROSITE-ProRule" id="PRU00330"/>
    </source>
</evidence>
<dbReference type="SMART" id="SM00884">
    <property type="entry name" value="Cullin_Nedd8"/>
    <property type="match status" value="1"/>
</dbReference>
<evidence type="ECO:0000256" key="2">
    <source>
        <dbReference type="ARBA" id="ARBA00022843"/>
    </source>
</evidence>
<feature type="domain" description="Cullin family profile" evidence="5">
    <location>
        <begin position="386"/>
        <end position="616"/>
    </location>
</feature>
<dbReference type="FunFam" id="1.20.1310.10:FF:000020">
    <property type="entry name" value="Cullin-1, putative"/>
    <property type="match status" value="1"/>
</dbReference>
<proteinExistence type="inferred from homology"/>
<accession>A0A8J5R3P6</accession>
<dbReference type="InterPro" id="IPR059120">
    <property type="entry name" value="Cullin-like_AB"/>
</dbReference>
<dbReference type="AlphaFoldDB" id="A0A8J5R3P6"/>
<protein>
    <recommendedName>
        <fullName evidence="5">Cullin family profile domain-containing protein</fullName>
    </recommendedName>
</protein>
<evidence type="ECO:0000313" key="7">
    <source>
        <dbReference type="Proteomes" id="UP000729402"/>
    </source>
</evidence>
<evidence type="ECO:0000313" key="6">
    <source>
        <dbReference type="EMBL" id="KAG8045163.1"/>
    </source>
</evidence>
<reference evidence="6" key="1">
    <citation type="journal article" date="2021" name="bioRxiv">
        <title>Whole Genome Assembly and Annotation of Northern Wild Rice, Zizania palustris L., Supports a Whole Genome Duplication in the Zizania Genus.</title>
        <authorList>
            <person name="Haas M."/>
            <person name="Kono T."/>
            <person name="Macchietto M."/>
            <person name="Millas R."/>
            <person name="McGilp L."/>
            <person name="Shao M."/>
            <person name="Duquette J."/>
            <person name="Hirsch C.N."/>
            <person name="Kimball J."/>
        </authorList>
    </citation>
    <scope>NUCLEOTIDE SEQUENCE</scope>
    <source>
        <tissue evidence="6">Fresh leaf tissue</tissue>
    </source>
</reference>
<evidence type="ECO:0000256" key="4">
    <source>
        <dbReference type="RuleBase" id="RU003829"/>
    </source>
</evidence>
<dbReference type="OrthoDB" id="27073at2759"/>
<dbReference type="PANTHER" id="PTHR11932">
    <property type="entry name" value="CULLIN"/>
    <property type="match status" value="1"/>
</dbReference>
<gene>
    <name evidence="6" type="ORF">GUJ93_ZPchr0008g11468</name>
</gene>
<comment type="similarity">
    <text evidence="3 4">Belongs to the cullin family.</text>
</comment>
<evidence type="ECO:0000256" key="1">
    <source>
        <dbReference type="ARBA" id="ARBA00022786"/>
    </source>
</evidence>
<dbReference type="FunFam" id="1.20.1310.10:FF:000001">
    <property type="entry name" value="Cullin 3"/>
    <property type="match status" value="1"/>
</dbReference>
<sequence length="741" mass="86270">MLKDRKLVLLDDGRRNLLAGVAQLKRILDGEEGSFSAEQYIHLYTAIYDMCTQASPHLYSQQLYELYKEVFDDHNRSTVLPSLMEKHGEFLLREFVQSWEKHKLMAKWLNRFFNYMDRFYVPQKRLDPLEEVGRKSFVELVFDKLKSRVTSMVIGVIDDEREGQLIDRALLKNVLQVYVEVGGTSIDFYNVDFEQPFLKGTADYYSKKAQTWNFDKTCPEYMIKAEECIQKEKERAASYLHSTTEPKLFEDALFELIIRHEEEIMNNENYGCRVLLCEEKTDDLARMFRLFSVVKDGVLPISRIFQEHVNKEGMSLLKHATDAASREKDEKEIVGLLEQGFVKNAIELHDKYIACITNCFQDKTVFHKALRQAFEVFCNKDIAGCSSAELFAAYCDTIIRKGGSEKLSDEAVEEALDKVVKLLSYINDKDLFGEFYRKKLGKRLLFERNRNDEHEKMVLSKLKRFFGAVFTSKMEGMINDIALSKEHQSDFEEYISNNSELKSPVYLNVTVMTSGHWPNFKNYDINLPSDMVKYVEIFKVYYHSYKKQRKLTWIYSLGSCIVIGRFDAKPVELFLNTYQSALLLLFNEADRLSYSEIVTQLKLSDDDAVRVLHSLSCAKYKILNKEPSNISISPNDVFEFNSGFTPRSRRIKVPVPPAEEKKRVVEAVHKDRKCAIDASIVRIMKSRKVMSHQHLVSECLEQLNRTFKPDITAIKRSIESLIQKEYLRRDSETANTYRYVA</sequence>
<organism evidence="6 7">
    <name type="scientific">Zizania palustris</name>
    <name type="common">Northern wild rice</name>
    <dbReference type="NCBI Taxonomy" id="103762"/>
    <lineage>
        <taxon>Eukaryota</taxon>
        <taxon>Viridiplantae</taxon>
        <taxon>Streptophyta</taxon>
        <taxon>Embryophyta</taxon>
        <taxon>Tracheophyta</taxon>
        <taxon>Spermatophyta</taxon>
        <taxon>Magnoliopsida</taxon>
        <taxon>Liliopsida</taxon>
        <taxon>Poales</taxon>
        <taxon>Poaceae</taxon>
        <taxon>BOP clade</taxon>
        <taxon>Oryzoideae</taxon>
        <taxon>Oryzeae</taxon>
        <taxon>Zizaniinae</taxon>
        <taxon>Zizania</taxon>
    </lineage>
</organism>
<name>A0A8J5R3P6_ZIZPA</name>
<dbReference type="FunFam" id="1.10.10.10:FF:000503">
    <property type="entry name" value="Cullin-1"/>
    <property type="match status" value="1"/>
</dbReference>
<keyword evidence="7" id="KW-1185">Reference proteome</keyword>
<dbReference type="PROSITE" id="PS50069">
    <property type="entry name" value="CULLIN_2"/>
    <property type="match status" value="1"/>
</dbReference>
<reference evidence="6" key="2">
    <citation type="submission" date="2021-02" db="EMBL/GenBank/DDBJ databases">
        <authorList>
            <person name="Kimball J.A."/>
            <person name="Haas M.W."/>
            <person name="Macchietto M."/>
            <person name="Kono T."/>
            <person name="Duquette J."/>
            <person name="Shao M."/>
        </authorList>
    </citation>
    <scope>NUCLEOTIDE SEQUENCE</scope>
    <source>
        <tissue evidence="6">Fresh leaf tissue</tissue>
    </source>
</reference>
<dbReference type="EMBL" id="JAAALK010000290">
    <property type="protein sequence ID" value="KAG8045163.1"/>
    <property type="molecule type" value="Genomic_DNA"/>
</dbReference>
<dbReference type="InterPro" id="IPR016158">
    <property type="entry name" value="Cullin_homology"/>
</dbReference>
<dbReference type="GO" id="GO:0031461">
    <property type="term" value="C:cullin-RING ubiquitin ligase complex"/>
    <property type="evidence" value="ECO:0007669"/>
    <property type="project" value="InterPro"/>
</dbReference>
<dbReference type="Proteomes" id="UP000729402">
    <property type="component" value="Unassembled WGS sequence"/>
</dbReference>
<dbReference type="GO" id="GO:0006511">
    <property type="term" value="P:ubiquitin-dependent protein catabolic process"/>
    <property type="evidence" value="ECO:0007669"/>
    <property type="project" value="InterPro"/>
</dbReference>
<dbReference type="GO" id="GO:0031625">
    <property type="term" value="F:ubiquitin protein ligase binding"/>
    <property type="evidence" value="ECO:0007669"/>
    <property type="project" value="InterPro"/>
</dbReference>
<evidence type="ECO:0000259" key="5">
    <source>
        <dbReference type="PROSITE" id="PS50069"/>
    </source>
</evidence>
<dbReference type="InterPro" id="IPR019559">
    <property type="entry name" value="Cullin_neddylation_domain"/>
</dbReference>
<keyword evidence="1" id="KW-0833">Ubl conjugation pathway</keyword>
<dbReference type="FunFam" id="1.20.1310.10:FF:000013">
    <property type="entry name" value="Cullin-1 like"/>
    <property type="match status" value="1"/>
</dbReference>
<dbReference type="InterPro" id="IPR001373">
    <property type="entry name" value="Cullin_N"/>
</dbReference>
<dbReference type="PROSITE" id="PS01256">
    <property type="entry name" value="CULLIN_1"/>
    <property type="match status" value="1"/>
</dbReference>
<dbReference type="InterPro" id="IPR045093">
    <property type="entry name" value="Cullin"/>
</dbReference>
<comment type="caution">
    <text evidence="6">The sequence shown here is derived from an EMBL/GenBank/DDBJ whole genome shotgun (WGS) entry which is preliminary data.</text>
</comment>
<dbReference type="GO" id="GO:0009867">
    <property type="term" value="P:jasmonic acid mediated signaling pathway"/>
    <property type="evidence" value="ECO:0007669"/>
    <property type="project" value="UniProtKB-ARBA"/>
</dbReference>
<dbReference type="Pfam" id="PF26557">
    <property type="entry name" value="Cullin_AB"/>
    <property type="match status" value="1"/>
</dbReference>
<keyword evidence="2" id="KW-0832">Ubl conjugation</keyword>